<dbReference type="SUPFAM" id="SSF48452">
    <property type="entry name" value="TPR-like"/>
    <property type="match status" value="1"/>
</dbReference>
<dbReference type="EMBL" id="CAXAMM010032341">
    <property type="protein sequence ID" value="CAK9069612.1"/>
    <property type="molecule type" value="Genomic_DNA"/>
</dbReference>
<evidence type="ECO:0000256" key="1">
    <source>
        <dbReference type="SAM" id="MobiDB-lite"/>
    </source>
</evidence>
<sequence length="244" mass="27001">AALPHFVETVGGAEAHYNVALILLNKGQKADAEQHLTLAVNKKPDFAEARKWLAEVRGETTPATHQPTDVLPASGSQPSNRVQNAGGHHTSRHSADGHKLPDAELPRVQHQTTQASPQKPLTQHPTDVQSFIVPQRRAQIVRIGQRLAETEQVGREIFRLDRGSIAHDDRTFDRVVELPNVPLPLGRHQQANRLTGRAGDAFAKQARMAGDEVVDQLRDVVETFSKRRNPNLHPVEAIEQILLK</sequence>
<organism evidence="2 3">
    <name type="scientific">Durusdinium trenchii</name>
    <dbReference type="NCBI Taxonomy" id="1381693"/>
    <lineage>
        <taxon>Eukaryota</taxon>
        <taxon>Sar</taxon>
        <taxon>Alveolata</taxon>
        <taxon>Dinophyceae</taxon>
        <taxon>Suessiales</taxon>
        <taxon>Symbiodiniaceae</taxon>
        <taxon>Durusdinium</taxon>
    </lineage>
</organism>
<evidence type="ECO:0000313" key="2">
    <source>
        <dbReference type="EMBL" id="CAK9069612.1"/>
    </source>
</evidence>
<comment type="caution">
    <text evidence="2">The sequence shown here is derived from an EMBL/GenBank/DDBJ whole genome shotgun (WGS) entry which is preliminary data.</text>
</comment>
<evidence type="ECO:0000313" key="3">
    <source>
        <dbReference type="Proteomes" id="UP001642464"/>
    </source>
</evidence>
<dbReference type="Gene3D" id="1.25.40.10">
    <property type="entry name" value="Tetratricopeptide repeat domain"/>
    <property type="match status" value="1"/>
</dbReference>
<protein>
    <submittedName>
        <fullName evidence="2">Tetratricopeptide repeat-containing protein</fullName>
    </submittedName>
</protein>
<feature type="compositionally biased region" description="Polar residues" evidence="1">
    <location>
        <begin position="74"/>
        <end position="83"/>
    </location>
</feature>
<name>A0ABP0P0P8_9DINO</name>
<feature type="non-terminal residue" evidence="2">
    <location>
        <position position="1"/>
    </location>
</feature>
<feature type="non-terminal residue" evidence="2">
    <location>
        <position position="244"/>
    </location>
</feature>
<dbReference type="Proteomes" id="UP001642464">
    <property type="component" value="Unassembled WGS sequence"/>
</dbReference>
<keyword evidence="3" id="KW-1185">Reference proteome</keyword>
<gene>
    <name evidence="2" type="ORF">SCF082_LOCUS34816</name>
</gene>
<dbReference type="InterPro" id="IPR011990">
    <property type="entry name" value="TPR-like_helical_dom_sf"/>
</dbReference>
<proteinExistence type="predicted"/>
<accession>A0ABP0P0P8</accession>
<reference evidence="2 3" key="1">
    <citation type="submission" date="2024-02" db="EMBL/GenBank/DDBJ databases">
        <authorList>
            <person name="Chen Y."/>
            <person name="Shah S."/>
            <person name="Dougan E. K."/>
            <person name="Thang M."/>
            <person name="Chan C."/>
        </authorList>
    </citation>
    <scope>NUCLEOTIDE SEQUENCE [LARGE SCALE GENOMIC DNA]</scope>
</reference>
<feature type="region of interest" description="Disordered" evidence="1">
    <location>
        <begin position="58"/>
        <end position="100"/>
    </location>
</feature>